<evidence type="ECO:0000256" key="1">
    <source>
        <dbReference type="ARBA" id="ARBA00004429"/>
    </source>
</evidence>
<evidence type="ECO:0000313" key="14">
    <source>
        <dbReference type="EMBL" id="MFC5457607.1"/>
    </source>
</evidence>
<gene>
    <name evidence="14" type="ORF">ACFQDI_22250</name>
</gene>
<comment type="similarity">
    <text evidence="10">Belongs to the binding-protein-dependent transport system permease family. OppBC subfamily.</text>
</comment>
<keyword evidence="5 12" id="KW-0812">Transmembrane</keyword>
<feature type="transmembrane region" description="Helical" evidence="12">
    <location>
        <begin position="179"/>
        <end position="195"/>
    </location>
</feature>
<evidence type="ECO:0000256" key="5">
    <source>
        <dbReference type="ARBA" id="ARBA00022692"/>
    </source>
</evidence>
<protein>
    <recommendedName>
        <fullName evidence="11">Oligopeptide transport system permease protein OppC</fullName>
    </recommendedName>
</protein>
<keyword evidence="2 12" id="KW-0813">Transport</keyword>
<evidence type="ECO:0000313" key="15">
    <source>
        <dbReference type="Proteomes" id="UP001596052"/>
    </source>
</evidence>
<dbReference type="PANTHER" id="PTHR43386">
    <property type="entry name" value="OLIGOPEPTIDE TRANSPORT SYSTEM PERMEASE PROTEIN APPC"/>
    <property type="match status" value="1"/>
</dbReference>
<keyword evidence="9 12" id="KW-0472">Membrane</keyword>
<name>A0ABW0KY13_9BACT</name>
<feature type="transmembrane region" description="Helical" evidence="12">
    <location>
        <begin position="124"/>
        <end position="143"/>
    </location>
</feature>
<organism evidence="14 15">
    <name type="scientific">Prosthecobacter fluviatilis</name>
    <dbReference type="NCBI Taxonomy" id="445931"/>
    <lineage>
        <taxon>Bacteria</taxon>
        <taxon>Pseudomonadati</taxon>
        <taxon>Verrucomicrobiota</taxon>
        <taxon>Verrucomicrobiia</taxon>
        <taxon>Verrucomicrobiales</taxon>
        <taxon>Verrucomicrobiaceae</taxon>
        <taxon>Prosthecobacter</taxon>
    </lineage>
</organism>
<dbReference type="InterPro" id="IPR050366">
    <property type="entry name" value="BP-dependent_transpt_permease"/>
</dbReference>
<keyword evidence="8 12" id="KW-1133">Transmembrane helix</keyword>
<comment type="caution">
    <text evidence="14">The sequence shown here is derived from an EMBL/GenBank/DDBJ whole genome shotgun (WGS) entry which is preliminary data.</text>
</comment>
<dbReference type="InterPro" id="IPR035906">
    <property type="entry name" value="MetI-like_sf"/>
</dbReference>
<feature type="transmembrane region" description="Helical" evidence="12">
    <location>
        <begin position="91"/>
        <end position="112"/>
    </location>
</feature>
<evidence type="ECO:0000256" key="8">
    <source>
        <dbReference type="ARBA" id="ARBA00022989"/>
    </source>
</evidence>
<accession>A0ABW0KY13</accession>
<comment type="subcellular location">
    <subcellularLocation>
        <location evidence="1">Cell inner membrane</location>
        <topology evidence="1">Multi-pass membrane protein</topology>
    </subcellularLocation>
    <subcellularLocation>
        <location evidence="12">Cell membrane</location>
        <topology evidence="12">Multi-pass membrane protein</topology>
    </subcellularLocation>
</comment>
<dbReference type="Pfam" id="PF12911">
    <property type="entry name" value="OppC_N"/>
    <property type="match status" value="1"/>
</dbReference>
<evidence type="ECO:0000256" key="10">
    <source>
        <dbReference type="ARBA" id="ARBA00024202"/>
    </source>
</evidence>
<evidence type="ECO:0000256" key="2">
    <source>
        <dbReference type="ARBA" id="ARBA00022448"/>
    </source>
</evidence>
<dbReference type="Gene3D" id="1.10.3720.10">
    <property type="entry name" value="MetI-like"/>
    <property type="match status" value="1"/>
</dbReference>
<keyword evidence="7" id="KW-0653">Protein transport</keyword>
<dbReference type="PROSITE" id="PS50928">
    <property type="entry name" value="ABC_TM1"/>
    <property type="match status" value="1"/>
</dbReference>
<dbReference type="SUPFAM" id="SSF161098">
    <property type="entry name" value="MetI-like"/>
    <property type="match status" value="1"/>
</dbReference>
<evidence type="ECO:0000256" key="9">
    <source>
        <dbReference type="ARBA" id="ARBA00023136"/>
    </source>
</evidence>
<evidence type="ECO:0000256" key="12">
    <source>
        <dbReference type="RuleBase" id="RU363032"/>
    </source>
</evidence>
<evidence type="ECO:0000256" key="3">
    <source>
        <dbReference type="ARBA" id="ARBA00022475"/>
    </source>
</evidence>
<feature type="transmembrane region" description="Helical" evidence="12">
    <location>
        <begin position="149"/>
        <end position="167"/>
    </location>
</feature>
<evidence type="ECO:0000256" key="7">
    <source>
        <dbReference type="ARBA" id="ARBA00022927"/>
    </source>
</evidence>
<keyword evidence="15" id="KW-1185">Reference proteome</keyword>
<reference evidence="15" key="1">
    <citation type="journal article" date="2019" name="Int. J. Syst. Evol. Microbiol.">
        <title>The Global Catalogue of Microorganisms (GCM) 10K type strain sequencing project: providing services to taxonomists for standard genome sequencing and annotation.</title>
        <authorList>
            <consortium name="The Broad Institute Genomics Platform"/>
            <consortium name="The Broad Institute Genome Sequencing Center for Infectious Disease"/>
            <person name="Wu L."/>
            <person name="Ma J."/>
        </authorList>
    </citation>
    <scope>NUCLEOTIDE SEQUENCE [LARGE SCALE GENOMIC DNA]</scope>
    <source>
        <strain evidence="15">CGMCC 4.1469</strain>
    </source>
</reference>
<dbReference type="Proteomes" id="UP001596052">
    <property type="component" value="Unassembled WGS sequence"/>
</dbReference>
<dbReference type="InterPro" id="IPR025966">
    <property type="entry name" value="OppC_N"/>
</dbReference>
<dbReference type="Pfam" id="PF00528">
    <property type="entry name" value="BPD_transp_1"/>
    <property type="match status" value="1"/>
</dbReference>
<keyword evidence="6" id="KW-0571">Peptide transport</keyword>
<dbReference type="CDD" id="cd06261">
    <property type="entry name" value="TM_PBP2"/>
    <property type="match status" value="1"/>
</dbReference>
<evidence type="ECO:0000256" key="6">
    <source>
        <dbReference type="ARBA" id="ARBA00022856"/>
    </source>
</evidence>
<dbReference type="RefSeq" id="WP_377171100.1">
    <property type="nucleotide sequence ID" value="NZ_JBHSMQ010000011.1"/>
</dbReference>
<feature type="transmembrane region" description="Helical" evidence="12">
    <location>
        <begin position="252"/>
        <end position="273"/>
    </location>
</feature>
<feature type="domain" description="ABC transmembrane type-1" evidence="13">
    <location>
        <begin position="85"/>
        <end position="274"/>
    </location>
</feature>
<dbReference type="PANTHER" id="PTHR43386:SF2">
    <property type="entry name" value="OLIGOPEPTIDE TRANSPORT SYSTEM PERMEASE PROTEIN OPPC"/>
    <property type="match status" value="1"/>
</dbReference>
<proteinExistence type="inferred from homology"/>
<keyword evidence="3" id="KW-1003">Cell membrane</keyword>
<dbReference type="EMBL" id="JBHSMQ010000011">
    <property type="protein sequence ID" value="MFC5457607.1"/>
    <property type="molecule type" value="Genomic_DNA"/>
</dbReference>
<evidence type="ECO:0000256" key="4">
    <source>
        <dbReference type="ARBA" id="ARBA00022519"/>
    </source>
</evidence>
<evidence type="ECO:0000259" key="13">
    <source>
        <dbReference type="PROSITE" id="PS50928"/>
    </source>
</evidence>
<keyword evidence="4" id="KW-0997">Cell inner membrane</keyword>
<evidence type="ECO:0000256" key="11">
    <source>
        <dbReference type="ARBA" id="ARBA00072251"/>
    </source>
</evidence>
<feature type="transmembrane region" description="Helical" evidence="12">
    <location>
        <begin position="207"/>
        <end position="231"/>
    </location>
</feature>
<dbReference type="InterPro" id="IPR000515">
    <property type="entry name" value="MetI-like"/>
</dbReference>
<sequence length="289" mass="31423">MSSGTKQSLSPMRAAWRRLMRNRLNAWALGFLAVLVLMCGVGPEISPYDQSLQNLELKATNPSMAHWLGTDPLGRDMLTRILHGGRVSLEVGLLATGVAAIIGVLYGMISGLAGGRTDAAMMRIVDILYAFPFINFVILLMAIVGREFWLIFVAIGAVEWLTMARVVRGQVLALKNLEFIVAARASGAGFWHIVWQHLLPNVTGPVIIYASLTVPGVMLLEAALSFLGLGIQPPDASWGVLIREGATSMESYPWLLLYPGIFFSVTLLALNLLGDGLRDAFDPKSMSQQ</sequence>